<evidence type="ECO:0000313" key="7">
    <source>
        <dbReference type="EMBL" id="KAF5392923.1"/>
    </source>
</evidence>
<dbReference type="PANTHER" id="PTHR11010">
    <property type="entry name" value="PROTEASE S28 PRO-X CARBOXYPEPTIDASE-RELATED"/>
    <property type="match status" value="1"/>
</dbReference>
<dbReference type="Gene3D" id="3.40.50.1820">
    <property type="entry name" value="alpha/beta hydrolase"/>
    <property type="match status" value="2"/>
</dbReference>
<keyword evidence="2" id="KW-0645">Protease</keyword>
<reference evidence="7 8" key="1">
    <citation type="journal article" date="2020" name="ISME J.">
        <title>Uncovering the hidden diversity of litter-decomposition mechanisms in mushroom-forming fungi.</title>
        <authorList>
            <person name="Floudas D."/>
            <person name="Bentzer J."/>
            <person name="Ahren D."/>
            <person name="Johansson T."/>
            <person name="Persson P."/>
            <person name="Tunlid A."/>
        </authorList>
    </citation>
    <scope>NUCLEOTIDE SEQUENCE [LARGE SCALE GENOMIC DNA]</scope>
    <source>
        <strain evidence="7 8">CBS 406.79</strain>
    </source>
</reference>
<dbReference type="InterPro" id="IPR029058">
    <property type="entry name" value="AB_hydrolase_fold"/>
</dbReference>
<proteinExistence type="inferred from homology"/>
<evidence type="ECO:0000256" key="2">
    <source>
        <dbReference type="ARBA" id="ARBA00022670"/>
    </source>
</evidence>
<evidence type="ECO:0000256" key="6">
    <source>
        <dbReference type="SAM" id="SignalP"/>
    </source>
</evidence>
<keyword evidence="4" id="KW-0378">Hydrolase</keyword>
<keyword evidence="3 6" id="KW-0732">Signal</keyword>
<evidence type="ECO:0000256" key="5">
    <source>
        <dbReference type="ARBA" id="ARBA00023180"/>
    </source>
</evidence>
<dbReference type="OrthoDB" id="1735038at2759"/>
<organism evidence="7 8">
    <name type="scientific">Collybiopsis confluens</name>
    <dbReference type="NCBI Taxonomy" id="2823264"/>
    <lineage>
        <taxon>Eukaryota</taxon>
        <taxon>Fungi</taxon>
        <taxon>Dikarya</taxon>
        <taxon>Basidiomycota</taxon>
        <taxon>Agaricomycotina</taxon>
        <taxon>Agaricomycetes</taxon>
        <taxon>Agaricomycetidae</taxon>
        <taxon>Agaricales</taxon>
        <taxon>Marasmiineae</taxon>
        <taxon>Omphalotaceae</taxon>
        <taxon>Collybiopsis</taxon>
    </lineage>
</organism>
<keyword evidence="8" id="KW-1185">Reference proteome</keyword>
<comment type="similarity">
    <text evidence="1">Belongs to the peptidase S28 family.</text>
</comment>
<dbReference type="GO" id="GO:0070008">
    <property type="term" value="F:serine-type exopeptidase activity"/>
    <property type="evidence" value="ECO:0007669"/>
    <property type="project" value="InterPro"/>
</dbReference>
<evidence type="ECO:0000256" key="4">
    <source>
        <dbReference type="ARBA" id="ARBA00022801"/>
    </source>
</evidence>
<gene>
    <name evidence="7" type="ORF">D9757_001233</name>
</gene>
<dbReference type="Proteomes" id="UP000518752">
    <property type="component" value="Unassembled WGS sequence"/>
</dbReference>
<dbReference type="EMBL" id="JAACJN010000003">
    <property type="protein sequence ID" value="KAF5392923.1"/>
    <property type="molecule type" value="Genomic_DNA"/>
</dbReference>
<dbReference type="GO" id="GO:0006508">
    <property type="term" value="P:proteolysis"/>
    <property type="evidence" value="ECO:0007669"/>
    <property type="project" value="UniProtKB-KW"/>
</dbReference>
<accession>A0A8H5I0S2</accession>
<name>A0A8H5I0S2_9AGAR</name>
<feature type="signal peptide" evidence="6">
    <location>
        <begin position="1"/>
        <end position="18"/>
    </location>
</feature>
<sequence>MLLGVFGSVALCVQITVALLPNGRTTLRAPIAPIPEVLSEAPVVSRNGTQLPPYNTTFFFDQLIDHTDPSLGTFKQRYWHTYEWYETGPIILMTPGEANAAPYTGYLTNVTINGQIAQQQSGATIVLEHRYYGLSNPVPDLSGKNMKFHTIQQAIDDLEYFANNVDLPMPNGSQLSPEKAPWILIGGSYSGALTGWTMDNKPGVFWAGYASSAVVEAILDYWGYFEPIRQFMPANCSADVEAVIAHIDQVFTSSNTAAIQALKDNWGLGEMTHLDDVAGCAMSLQPTSGPGSQFFSFCDALEVKNGVKAPASGWGLDHALTAWGNLWNSSYLDNLCGGADVVDCLGTYDPTQAYYTDTAIDNAGRSWTWIVCNEVGFLQDGAPTNVPTIVTRLAQPVSDIRQCSLMFPDVFPSPNDVPMAAGVANTDQAYQGWNMTIDRLFFANGQRDPWREATVSADGVARASTSTQPIAIGDGFHCSDLSTASGKVDSTVLAVQTKALSFMKTWLAEWTPPASRKREVQSTRFSRFFRNV</sequence>
<feature type="chain" id="PRO_5034552195" evidence="6">
    <location>
        <begin position="19"/>
        <end position="532"/>
    </location>
</feature>
<dbReference type="GO" id="GO:0008239">
    <property type="term" value="F:dipeptidyl-peptidase activity"/>
    <property type="evidence" value="ECO:0007669"/>
    <property type="project" value="TreeGrafter"/>
</dbReference>
<protein>
    <submittedName>
        <fullName evidence="7">Uncharacterized protein</fullName>
    </submittedName>
</protein>
<dbReference type="PANTHER" id="PTHR11010:SF23">
    <property type="entry name" value="SERINE PEPTIDASE"/>
    <property type="match status" value="1"/>
</dbReference>
<comment type="caution">
    <text evidence="7">The sequence shown here is derived from an EMBL/GenBank/DDBJ whole genome shotgun (WGS) entry which is preliminary data.</text>
</comment>
<dbReference type="AlphaFoldDB" id="A0A8H5I0S2"/>
<evidence type="ECO:0000256" key="1">
    <source>
        <dbReference type="ARBA" id="ARBA00011079"/>
    </source>
</evidence>
<evidence type="ECO:0000313" key="8">
    <source>
        <dbReference type="Proteomes" id="UP000518752"/>
    </source>
</evidence>
<evidence type="ECO:0000256" key="3">
    <source>
        <dbReference type="ARBA" id="ARBA00022729"/>
    </source>
</evidence>
<dbReference type="Pfam" id="PF05577">
    <property type="entry name" value="Peptidase_S28"/>
    <property type="match status" value="2"/>
</dbReference>
<keyword evidence="5" id="KW-0325">Glycoprotein</keyword>
<dbReference type="SUPFAM" id="SSF53474">
    <property type="entry name" value="alpha/beta-Hydrolases"/>
    <property type="match status" value="1"/>
</dbReference>
<dbReference type="InterPro" id="IPR008758">
    <property type="entry name" value="Peptidase_S28"/>
</dbReference>